<sequence>MKLSEFTNQLSGLSEIAFELPNGQLVPEHFHVTEVGKINKHFIDCGGTLRNEEKVSFQLWEENDYNHRLHPDKLINIIELAKNKLGLPDVEIEVEYQGESINKFELDFDGKNFLLVNTQTACLAKEKCGVPEQKPKVKLSELQNSTCTPESGCC</sequence>
<protein>
    <submittedName>
        <fullName evidence="1">Uncharacterized protein</fullName>
    </submittedName>
</protein>
<gene>
    <name evidence="1" type="ORF">SAMN04488552_2425</name>
</gene>
<organism evidence="1 2">
    <name type="scientific">Christiangramia echinicola</name>
    <dbReference type="NCBI Taxonomy" id="279359"/>
    <lineage>
        <taxon>Bacteria</taxon>
        <taxon>Pseudomonadati</taxon>
        <taxon>Bacteroidota</taxon>
        <taxon>Flavobacteriia</taxon>
        <taxon>Flavobacteriales</taxon>
        <taxon>Flavobacteriaceae</taxon>
        <taxon>Christiangramia</taxon>
    </lineage>
</organism>
<dbReference type="InterPro" id="IPR045534">
    <property type="entry name" value="DUF6428"/>
</dbReference>
<dbReference type="Pfam" id="PF20001">
    <property type="entry name" value="DUF6428"/>
    <property type="match status" value="1"/>
</dbReference>
<proteinExistence type="predicted"/>
<dbReference type="AlphaFoldDB" id="A0A1H1Q8W0"/>
<reference evidence="1 2" key="1">
    <citation type="submission" date="2016-10" db="EMBL/GenBank/DDBJ databases">
        <authorList>
            <person name="Varghese N."/>
            <person name="Submissions S."/>
        </authorList>
    </citation>
    <scope>NUCLEOTIDE SEQUENCE [LARGE SCALE GENOMIC DNA]</scope>
    <source>
        <strain evidence="1 2">Mar_2010_102</strain>
    </source>
</reference>
<dbReference type="Proteomes" id="UP000198858">
    <property type="component" value="Chromosome I"/>
</dbReference>
<keyword evidence="2" id="KW-1185">Reference proteome</keyword>
<evidence type="ECO:0000313" key="2">
    <source>
        <dbReference type="Proteomes" id="UP000198858"/>
    </source>
</evidence>
<dbReference type="STRING" id="1250231.SAMN04488552_2425"/>
<accession>A0A1H1Q8W0</accession>
<name>A0A1H1Q8W0_9FLAO</name>
<dbReference type="RefSeq" id="WP_089662917.1">
    <property type="nucleotide sequence ID" value="NZ_LT629745.1"/>
</dbReference>
<dbReference type="EMBL" id="LT629745">
    <property type="protein sequence ID" value="SDS19951.1"/>
    <property type="molecule type" value="Genomic_DNA"/>
</dbReference>
<evidence type="ECO:0000313" key="1">
    <source>
        <dbReference type="EMBL" id="SDS19951.1"/>
    </source>
</evidence>